<evidence type="ECO:0000256" key="7">
    <source>
        <dbReference type="ARBA" id="ARBA00023239"/>
    </source>
</evidence>
<dbReference type="RefSeq" id="WP_174582145.1">
    <property type="nucleotide sequence ID" value="NZ_CAJNOB010000023.1"/>
</dbReference>
<dbReference type="Pfam" id="PF00206">
    <property type="entry name" value="Lyase_1"/>
    <property type="match status" value="1"/>
</dbReference>
<evidence type="ECO:0000256" key="11">
    <source>
        <dbReference type="NCBIfam" id="TIGR00928"/>
    </source>
</evidence>
<dbReference type="EC" id="4.3.2.2" evidence="4 11"/>
<evidence type="ECO:0000259" key="13">
    <source>
        <dbReference type="SMART" id="SM00998"/>
    </source>
</evidence>
<sequence length="437" mass="49822">MIERYSREPMRSLWTEQARLERWWQVELCVAQVLAEQGVIPQEDVQEIASRARYTLEEIEQRERETRHDVLAFVEVVARSVGPAGRWIHYGVTSSDIVDTALALQLRDSLEILLRDVREIREVVGFQARTYAWTPMIGRTHGVHAEPITLGVKWALCYDEFGRAERRLQWAKEEVSVGKISGAVGTYVHIDPEVEKKVCERLGLRYGASSQVVPRDRHALCMSVLATVASTVERWAMELRHLHRTEVKEVLESFAPGQKGSSAMPHKQNPVRLERLCGLARLLRGYAVAAWENVPLWHERDISHSSVERIIFPDGMILLDFMLGEFASLARTVRVDPQRMKENLERSQGRYASEALLLELVQRGLSRKEAYEIVQRVAFTSDSSGQPFWLAASQDPVMSKWLSEAQLQKLGSLEGYLRHVPAVFQRAGLELEGENCS</sequence>
<dbReference type="Proteomes" id="UP000663859">
    <property type="component" value="Unassembled WGS sequence"/>
</dbReference>
<comment type="catalytic activity">
    <reaction evidence="8">
        <text>(2S)-2-[5-amino-1-(5-phospho-beta-D-ribosyl)imidazole-4-carboxamido]succinate = 5-amino-1-(5-phospho-beta-D-ribosyl)imidazole-4-carboxamide + fumarate</text>
        <dbReference type="Rhea" id="RHEA:23920"/>
        <dbReference type="ChEBI" id="CHEBI:29806"/>
        <dbReference type="ChEBI" id="CHEBI:58443"/>
        <dbReference type="ChEBI" id="CHEBI:58475"/>
        <dbReference type="EC" id="4.3.2.2"/>
    </reaction>
    <physiologicalReaction direction="left-to-right" evidence="8">
        <dbReference type="Rhea" id="RHEA:23921"/>
    </physiologicalReaction>
</comment>
<dbReference type="SMART" id="SM00998">
    <property type="entry name" value="ADSL_C"/>
    <property type="match status" value="1"/>
</dbReference>
<dbReference type="Pfam" id="PF10397">
    <property type="entry name" value="ADSL_C"/>
    <property type="match status" value="1"/>
</dbReference>
<comment type="similarity">
    <text evidence="3 12">Belongs to the lyase 1 family. Adenylosuccinate lyase subfamily.</text>
</comment>
<evidence type="ECO:0000313" key="15">
    <source>
        <dbReference type="Proteomes" id="UP000663859"/>
    </source>
</evidence>
<dbReference type="InterPro" id="IPR022761">
    <property type="entry name" value="Fumarate_lyase_N"/>
</dbReference>
<dbReference type="UniPathway" id="UPA00074">
    <property type="reaction ID" value="UER00132"/>
</dbReference>
<organism evidence="14 15">
    <name type="scientific">Candidatus Methylacidithermus pantelleriae</name>
    <dbReference type="NCBI Taxonomy" id="2744239"/>
    <lineage>
        <taxon>Bacteria</taxon>
        <taxon>Pseudomonadati</taxon>
        <taxon>Verrucomicrobiota</taxon>
        <taxon>Methylacidiphilae</taxon>
        <taxon>Methylacidiphilales</taxon>
        <taxon>Methylacidiphilaceae</taxon>
        <taxon>Candidatus Methylacidithermus</taxon>
    </lineage>
</organism>
<dbReference type="GO" id="GO:0004018">
    <property type="term" value="F:N6-(1,2-dicarboxyethyl)AMP AMP-lyase (fumarate-forming) activity"/>
    <property type="evidence" value="ECO:0007669"/>
    <property type="project" value="UniProtKB-UniRule"/>
</dbReference>
<dbReference type="SUPFAM" id="SSF48557">
    <property type="entry name" value="L-aspartase-like"/>
    <property type="match status" value="1"/>
</dbReference>
<comment type="pathway">
    <text evidence="1 12">Purine metabolism; IMP biosynthesis via de novo pathway; 5-amino-1-(5-phospho-D-ribosyl)imidazole-4-carboxamide from 5-amino-1-(5-phospho-D-ribosyl)imidazole-4-carboxylate: step 2/2.</text>
</comment>
<evidence type="ECO:0000256" key="6">
    <source>
        <dbReference type="ARBA" id="ARBA00022755"/>
    </source>
</evidence>
<keyword evidence="7 12" id="KW-0456">Lyase</keyword>
<dbReference type="NCBIfam" id="TIGR00928">
    <property type="entry name" value="purB"/>
    <property type="match status" value="1"/>
</dbReference>
<feature type="domain" description="Adenylosuccinate lyase C-terminal" evidence="13">
    <location>
        <begin position="348"/>
        <end position="428"/>
    </location>
</feature>
<dbReference type="InterPro" id="IPR020557">
    <property type="entry name" value="Fumarate_lyase_CS"/>
</dbReference>
<comment type="caution">
    <text evidence="14">The sequence shown here is derived from an EMBL/GenBank/DDBJ whole genome shotgun (WGS) entry which is preliminary data.</text>
</comment>
<comment type="pathway">
    <text evidence="2 12">Purine metabolism; AMP biosynthesis via de novo pathway; AMP from IMP: step 2/2.</text>
</comment>
<protein>
    <recommendedName>
        <fullName evidence="5 11">Adenylosuccinate lyase</fullName>
        <shortName evidence="12">ASL</shortName>
        <ecNumber evidence="4 11">4.3.2.2</ecNumber>
    </recommendedName>
    <alternativeName>
        <fullName evidence="9 12">Adenylosuccinase</fullName>
    </alternativeName>
</protein>
<gene>
    <name evidence="14" type="primary">purB</name>
    <name evidence="14" type="ORF">MPNT_30022</name>
</gene>
<dbReference type="PRINTS" id="PR00145">
    <property type="entry name" value="ARGSUCLYASE"/>
</dbReference>
<dbReference type="InterPro" id="IPR019468">
    <property type="entry name" value="AdenyloSucc_lyase_C"/>
</dbReference>
<name>A0A8J2BQB0_9BACT</name>
<comment type="catalytic activity">
    <reaction evidence="10">
        <text>N(6)-(1,2-dicarboxyethyl)-AMP = fumarate + AMP</text>
        <dbReference type="Rhea" id="RHEA:16853"/>
        <dbReference type="ChEBI" id="CHEBI:29806"/>
        <dbReference type="ChEBI" id="CHEBI:57567"/>
        <dbReference type="ChEBI" id="CHEBI:456215"/>
        <dbReference type="EC" id="4.3.2.2"/>
    </reaction>
    <physiologicalReaction direction="left-to-right" evidence="10">
        <dbReference type="Rhea" id="RHEA:16854"/>
    </physiologicalReaction>
</comment>
<dbReference type="AlphaFoldDB" id="A0A8J2BQB0"/>
<dbReference type="GO" id="GO:0070626">
    <property type="term" value="F:(S)-2-(5-amino-1-(5-phospho-D-ribosyl)imidazole-4-carboxamido) succinate lyase (fumarate-forming) activity"/>
    <property type="evidence" value="ECO:0007669"/>
    <property type="project" value="TreeGrafter"/>
</dbReference>
<dbReference type="GO" id="GO:0006189">
    <property type="term" value="P:'de novo' IMP biosynthetic process"/>
    <property type="evidence" value="ECO:0007669"/>
    <property type="project" value="UniProtKB-UniPathway"/>
</dbReference>
<dbReference type="Gene3D" id="1.20.200.10">
    <property type="entry name" value="Fumarase/aspartase (Central domain)"/>
    <property type="match status" value="1"/>
</dbReference>
<dbReference type="EMBL" id="CAJNOB010000023">
    <property type="protein sequence ID" value="CAF0698797.1"/>
    <property type="molecule type" value="Genomic_DNA"/>
</dbReference>
<proteinExistence type="inferred from homology"/>
<evidence type="ECO:0000256" key="9">
    <source>
        <dbReference type="ARBA" id="ARBA00030717"/>
    </source>
</evidence>
<evidence type="ECO:0000313" key="14">
    <source>
        <dbReference type="EMBL" id="CAF0698797.1"/>
    </source>
</evidence>
<dbReference type="PANTHER" id="PTHR43172:SF1">
    <property type="entry name" value="ADENYLOSUCCINATE LYASE"/>
    <property type="match status" value="1"/>
</dbReference>
<dbReference type="CDD" id="cd01360">
    <property type="entry name" value="Adenylsuccinate_lyase_1"/>
    <property type="match status" value="1"/>
</dbReference>
<dbReference type="Gene3D" id="1.10.275.10">
    <property type="entry name" value="Fumarase/aspartase (N-terminal domain)"/>
    <property type="match status" value="1"/>
</dbReference>
<evidence type="ECO:0000256" key="1">
    <source>
        <dbReference type="ARBA" id="ARBA00004706"/>
    </source>
</evidence>
<dbReference type="GO" id="GO:0005829">
    <property type="term" value="C:cytosol"/>
    <property type="evidence" value="ECO:0007669"/>
    <property type="project" value="TreeGrafter"/>
</dbReference>
<reference evidence="14" key="1">
    <citation type="submission" date="2021-02" db="EMBL/GenBank/DDBJ databases">
        <authorList>
            <person name="Cremers G."/>
            <person name="Picone N."/>
        </authorList>
    </citation>
    <scope>NUCLEOTIDE SEQUENCE</scope>
    <source>
        <strain evidence="14">PQ17</strain>
    </source>
</reference>
<dbReference type="Gene3D" id="1.10.40.30">
    <property type="entry name" value="Fumarase/aspartase (C-terminal domain)"/>
    <property type="match status" value="1"/>
</dbReference>
<evidence type="ECO:0000256" key="2">
    <source>
        <dbReference type="ARBA" id="ARBA00004734"/>
    </source>
</evidence>
<dbReference type="InterPro" id="IPR004769">
    <property type="entry name" value="Pur_lyase"/>
</dbReference>
<evidence type="ECO:0000256" key="8">
    <source>
        <dbReference type="ARBA" id="ARBA00024477"/>
    </source>
</evidence>
<evidence type="ECO:0000256" key="3">
    <source>
        <dbReference type="ARBA" id="ARBA00008273"/>
    </source>
</evidence>
<dbReference type="InterPro" id="IPR008948">
    <property type="entry name" value="L-Aspartase-like"/>
</dbReference>
<evidence type="ECO:0000256" key="4">
    <source>
        <dbReference type="ARBA" id="ARBA00012339"/>
    </source>
</evidence>
<evidence type="ECO:0000256" key="5">
    <source>
        <dbReference type="ARBA" id="ARBA00017058"/>
    </source>
</evidence>
<dbReference type="UniPathway" id="UPA00075">
    <property type="reaction ID" value="UER00336"/>
</dbReference>
<keyword evidence="15" id="KW-1185">Reference proteome</keyword>
<dbReference type="PANTHER" id="PTHR43172">
    <property type="entry name" value="ADENYLOSUCCINATE LYASE"/>
    <property type="match status" value="1"/>
</dbReference>
<dbReference type="InterPro" id="IPR024083">
    <property type="entry name" value="Fumarase/histidase_N"/>
</dbReference>
<dbReference type="GO" id="GO:0044208">
    <property type="term" value="P:'de novo' AMP biosynthetic process"/>
    <property type="evidence" value="ECO:0007669"/>
    <property type="project" value="UniProtKB-UniPathway"/>
</dbReference>
<dbReference type="FunFam" id="1.20.200.10:FF:000008">
    <property type="entry name" value="Adenylosuccinate lyase"/>
    <property type="match status" value="1"/>
</dbReference>
<evidence type="ECO:0000256" key="10">
    <source>
        <dbReference type="ARBA" id="ARBA00049115"/>
    </source>
</evidence>
<keyword evidence="6 12" id="KW-0658">Purine biosynthesis</keyword>
<dbReference type="InterPro" id="IPR000362">
    <property type="entry name" value="Fumarate_lyase_fam"/>
</dbReference>
<evidence type="ECO:0000256" key="12">
    <source>
        <dbReference type="RuleBase" id="RU361172"/>
    </source>
</evidence>
<dbReference type="PROSITE" id="PS00163">
    <property type="entry name" value="FUMARATE_LYASES"/>
    <property type="match status" value="1"/>
</dbReference>
<dbReference type="PRINTS" id="PR00149">
    <property type="entry name" value="FUMRATELYASE"/>
</dbReference>
<accession>A0A8J2BQB0</accession>